<evidence type="ECO:0000256" key="2">
    <source>
        <dbReference type="ARBA" id="ARBA00022491"/>
    </source>
</evidence>
<evidence type="ECO:0000256" key="7">
    <source>
        <dbReference type="SAM" id="MobiDB-lite"/>
    </source>
</evidence>
<keyword evidence="3" id="KW-0805">Transcription regulation</keyword>
<feature type="compositionally biased region" description="Basic and acidic residues" evidence="7">
    <location>
        <begin position="47"/>
        <end position="62"/>
    </location>
</feature>
<keyword evidence="4" id="KW-0804">Transcription</keyword>
<accession>A0A9N9BSX7</accession>
<keyword evidence="9" id="KW-1185">Reference proteome</keyword>
<dbReference type="Gene3D" id="1.20.120.230">
    <property type="entry name" value="Alpha-catenin/vinculin-like"/>
    <property type="match status" value="1"/>
</dbReference>
<comment type="caution">
    <text evidence="8">The sequence shown here is derived from an EMBL/GenBank/DDBJ whole genome shotgun (WGS) entry which is preliminary data.</text>
</comment>
<feature type="compositionally biased region" description="Polar residues" evidence="7">
    <location>
        <begin position="1"/>
        <end position="20"/>
    </location>
</feature>
<evidence type="ECO:0000256" key="6">
    <source>
        <dbReference type="SAM" id="Coils"/>
    </source>
</evidence>
<dbReference type="GO" id="GO:0005654">
    <property type="term" value="C:nucleoplasm"/>
    <property type="evidence" value="ECO:0007669"/>
    <property type="project" value="UniProtKB-ARBA"/>
</dbReference>
<keyword evidence="6" id="KW-0175">Coiled coil</keyword>
<reference evidence="8" key="1">
    <citation type="submission" date="2021-06" db="EMBL/GenBank/DDBJ databases">
        <authorList>
            <person name="Kallberg Y."/>
            <person name="Tangrot J."/>
            <person name="Rosling A."/>
        </authorList>
    </citation>
    <scope>NUCLEOTIDE SEQUENCE</scope>
    <source>
        <strain evidence="8">AZ414A</strain>
    </source>
</reference>
<evidence type="ECO:0000256" key="4">
    <source>
        <dbReference type="ARBA" id="ARBA00023163"/>
    </source>
</evidence>
<dbReference type="EMBL" id="CAJVPK010001175">
    <property type="protein sequence ID" value="CAG8574935.1"/>
    <property type="molecule type" value="Genomic_DNA"/>
</dbReference>
<evidence type="ECO:0000256" key="1">
    <source>
        <dbReference type="ARBA" id="ARBA00004123"/>
    </source>
</evidence>
<feature type="region of interest" description="Disordered" evidence="7">
    <location>
        <begin position="1"/>
        <end position="76"/>
    </location>
</feature>
<proteinExistence type="predicted"/>
<feature type="coiled-coil region" evidence="6">
    <location>
        <begin position="82"/>
        <end position="147"/>
    </location>
</feature>
<feature type="compositionally biased region" description="Polar residues" evidence="7">
    <location>
        <begin position="27"/>
        <end position="36"/>
    </location>
</feature>
<evidence type="ECO:0000313" key="8">
    <source>
        <dbReference type="EMBL" id="CAG8574935.1"/>
    </source>
</evidence>
<dbReference type="GO" id="GO:0010468">
    <property type="term" value="P:regulation of gene expression"/>
    <property type="evidence" value="ECO:0007669"/>
    <property type="project" value="UniProtKB-ARBA"/>
</dbReference>
<dbReference type="PANTHER" id="PTHR21964">
    <property type="entry name" value="BREAST CANCER METASTASIS-SUPPRESSOR 1"/>
    <property type="match status" value="1"/>
</dbReference>
<dbReference type="Pfam" id="PF08598">
    <property type="entry name" value="Sds3"/>
    <property type="match status" value="1"/>
</dbReference>
<evidence type="ECO:0000313" key="9">
    <source>
        <dbReference type="Proteomes" id="UP000789706"/>
    </source>
</evidence>
<dbReference type="AlphaFoldDB" id="A0A9N9BSX7"/>
<name>A0A9N9BSX7_9GLOM</name>
<evidence type="ECO:0000256" key="3">
    <source>
        <dbReference type="ARBA" id="ARBA00023015"/>
    </source>
</evidence>
<comment type="subcellular location">
    <subcellularLocation>
        <location evidence="1">Nucleus</location>
    </subcellularLocation>
</comment>
<sequence length="266" mass="31434">MENCTRSEIFSTSSNVNTRNTQDHENTSGTKSQKVTKTPKGLKGSKRQQEQLKERKLPKEKLPISSGEEEKNDEQIEKIAFRESVQKKLKEMEEDFQRKQNKTYEERLNQLNQDIIDVRQGSSPVLKKELQKFINKYNEELEEAQMKRDYYLKCIQKEYEEETQIVENYYLVRKRKEIDAALVGDIEARKKMLLEDIKTYDQINVQDGELKGHVYVILVLRSKTKTTLNSDAQEKKITNLKDFDKATKKMDQHYPEFRDTSLTNHN</sequence>
<organism evidence="8 9">
    <name type="scientific">Diversispora eburnea</name>
    <dbReference type="NCBI Taxonomy" id="1213867"/>
    <lineage>
        <taxon>Eukaryota</taxon>
        <taxon>Fungi</taxon>
        <taxon>Fungi incertae sedis</taxon>
        <taxon>Mucoromycota</taxon>
        <taxon>Glomeromycotina</taxon>
        <taxon>Glomeromycetes</taxon>
        <taxon>Diversisporales</taxon>
        <taxon>Diversisporaceae</taxon>
        <taxon>Diversispora</taxon>
    </lineage>
</organism>
<evidence type="ECO:0000256" key="5">
    <source>
        <dbReference type="ARBA" id="ARBA00023242"/>
    </source>
</evidence>
<keyword evidence="5" id="KW-0539">Nucleus</keyword>
<gene>
    <name evidence="8" type="ORF">DEBURN_LOCUS8277</name>
</gene>
<protein>
    <submittedName>
        <fullName evidence="8">9589_t:CDS:1</fullName>
    </submittedName>
</protein>
<dbReference type="InterPro" id="IPR013907">
    <property type="entry name" value="Sds3"/>
</dbReference>
<dbReference type="Proteomes" id="UP000789706">
    <property type="component" value="Unassembled WGS sequence"/>
</dbReference>
<keyword evidence="2" id="KW-0678">Repressor</keyword>